<evidence type="ECO:0000313" key="1">
    <source>
        <dbReference type="EMBL" id="CBY43603.1"/>
    </source>
</evidence>
<gene>
    <name evidence="1" type="ORF">GSOID_T00028217001</name>
</gene>
<dbReference type="Proteomes" id="UP000011014">
    <property type="component" value="Unassembled WGS sequence"/>
</dbReference>
<dbReference type="AlphaFoldDB" id="E4Z7C5"/>
<name>E4Z7C5_OIKDI</name>
<dbReference type="EMBL" id="FN658449">
    <property type="protein sequence ID" value="CBY43603.1"/>
    <property type="molecule type" value="Genomic_DNA"/>
</dbReference>
<sequence>DFEPCLRGLVILLCSENKNAELVKSHIKMMSASLIGAGKILDSVELLMMAGCVAEAIGQLLDAGHLKLHWLP</sequence>
<organism evidence="1">
    <name type="scientific">Oikopleura dioica</name>
    <name type="common">Tunicate</name>
    <dbReference type="NCBI Taxonomy" id="34765"/>
    <lineage>
        <taxon>Eukaryota</taxon>
        <taxon>Metazoa</taxon>
        <taxon>Chordata</taxon>
        <taxon>Tunicata</taxon>
        <taxon>Appendicularia</taxon>
        <taxon>Copelata</taxon>
        <taxon>Oikopleuridae</taxon>
        <taxon>Oikopleura</taxon>
    </lineage>
</organism>
<reference evidence="1" key="1">
    <citation type="journal article" date="2010" name="Science">
        <title>Plasticity of animal genome architecture unmasked by rapid evolution of a pelagic tunicate.</title>
        <authorList>
            <person name="Denoeud F."/>
            <person name="Henriet S."/>
            <person name="Mungpakdee S."/>
            <person name="Aury J.M."/>
            <person name="Da Silva C."/>
            <person name="Brinkmann H."/>
            <person name="Mikhaleva J."/>
            <person name="Olsen L.C."/>
            <person name="Jubin C."/>
            <person name="Canestro C."/>
            <person name="Bouquet J.M."/>
            <person name="Danks G."/>
            <person name="Poulain J."/>
            <person name="Campsteijn C."/>
            <person name="Adamski M."/>
            <person name="Cross I."/>
            <person name="Yadetie F."/>
            <person name="Muffato M."/>
            <person name="Louis A."/>
            <person name="Butcher S."/>
            <person name="Tsagkogeorga G."/>
            <person name="Konrad A."/>
            <person name="Singh S."/>
            <person name="Jensen M.F."/>
            <person name="Cong E.H."/>
            <person name="Eikeseth-Otteraa H."/>
            <person name="Noel B."/>
            <person name="Anthouard V."/>
            <person name="Porcel B.M."/>
            <person name="Kachouri-Lafond R."/>
            <person name="Nishino A."/>
            <person name="Ugolini M."/>
            <person name="Chourrout P."/>
            <person name="Nishida H."/>
            <person name="Aasland R."/>
            <person name="Huzurbazar S."/>
            <person name="Westhof E."/>
            <person name="Delsuc F."/>
            <person name="Lehrach H."/>
            <person name="Reinhardt R."/>
            <person name="Weissenbach J."/>
            <person name="Roy S.W."/>
            <person name="Artiguenave F."/>
            <person name="Postlethwait J.H."/>
            <person name="Manak J.R."/>
            <person name="Thompson E.M."/>
            <person name="Jaillon O."/>
            <person name="Du Pasquier L."/>
            <person name="Boudinot P."/>
            <person name="Liberles D.A."/>
            <person name="Volff J.N."/>
            <person name="Philippe H."/>
            <person name="Lenhard B."/>
            <person name="Roest Crollius H."/>
            <person name="Wincker P."/>
            <person name="Chourrout D."/>
        </authorList>
    </citation>
    <scope>NUCLEOTIDE SEQUENCE [LARGE SCALE GENOMIC DNA]</scope>
</reference>
<accession>E4Z7C5</accession>
<protein>
    <submittedName>
        <fullName evidence="1">Uncharacterized protein</fullName>
    </submittedName>
</protein>
<proteinExistence type="predicted"/>
<feature type="non-terminal residue" evidence="1">
    <location>
        <position position="1"/>
    </location>
</feature>